<name>A0A1X7NPX8_9EURY</name>
<evidence type="ECO:0000313" key="1">
    <source>
        <dbReference type="EMBL" id="RNI08066.1"/>
    </source>
</evidence>
<proteinExistence type="predicted"/>
<dbReference type="AlphaFoldDB" id="A0A1X7NPX8"/>
<dbReference type="OrthoDB" id="59577at2157"/>
<dbReference type="Proteomes" id="UP000193969">
    <property type="component" value="Unassembled WGS sequence"/>
</dbReference>
<evidence type="ECO:0000313" key="2">
    <source>
        <dbReference type="EMBL" id="SMH39519.1"/>
    </source>
</evidence>
<dbReference type="InterPro" id="IPR013783">
    <property type="entry name" value="Ig-like_fold"/>
</dbReference>
<keyword evidence="3" id="KW-1185">Reference proteome</keyword>
<dbReference type="Proteomes" id="UP000278252">
    <property type="component" value="Unassembled WGS sequence"/>
</dbReference>
<dbReference type="EMBL" id="FXBN01000002">
    <property type="protein sequence ID" value="SMH39519.1"/>
    <property type="molecule type" value="Genomic_DNA"/>
</dbReference>
<dbReference type="EMBL" id="RJJH01000017">
    <property type="protein sequence ID" value="RNI08066.1"/>
    <property type="molecule type" value="Genomic_DNA"/>
</dbReference>
<evidence type="ECO:0000313" key="3">
    <source>
        <dbReference type="Proteomes" id="UP000193969"/>
    </source>
</evidence>
<protein>
    <submittedName>
        <fullName evidence="2">Uncharacterized protein</fullName>
    </submittedName>
</protein>
<reference evidence="1 4" key="3">
    <citation type="submission" date="2018-10" db="EMBL/GenBank/DDBJ databases">
        <title>Cultivation of a novel Methanohalophilus strain from Kebrit Deep of the Red Sea and a genomic comparison of members of the genus Methanohalophilus.</title>
        <authorList>
            <person name="Guan Y."/>
            <person name="Ngugi D.K."/>
            <person name="Stingl U."/>
        </authorList>
    </citation>
    <scope>NUCLEOTIDE SEQUENCE [LARGE SCALE GENOMIC DNA]</scope>
    <source>
        <strain evidence="1 4">DSM 7471</strain>
    </source>
</reference>
<sequence>MSRMKIISNIMLILLLLVFMLPAVMAEESVPSGPNIFEGSVQINDSDATVGTVIEVYIDYTNNKVPDGSTTVDVEGDYEIYVYPNSNDDIGKEVTFKVTNIDTAVSVFKNGPIVRHLNLTAYDTTPPTIDSPTVAYPEGKSIVKNGDTVTVSANVTDEGSQVETVSLDVSAINSSASDVVMQEDDGTTYDWNDNSAADAGLYGATVVVNTENNGEQALSIEAVDYVGNNNSSEVGCNVDNTPPIAVLDDPLDNSLLKNNEITFNFSLTDNLDDSVDWTLYIDGVENASGTGLDEISETVSGLSKGVHTWNVSVEDSAGNTNVSTTHSFTVDTEKPTITLDTIEEADYFNDSTVWINGTYNDNIVGVDNSTLEVQVNGIVPLFETMLNDTDSFNYSLTLDDKVDHNVTIGVDDNLGNSNTTGVVNFTVDTIEPTLTLDTIQEDDEFNYSKVWINGTFSDDISNVNNSTLVITVNDTPYDYDAIGEASISSSDYNFSLSLSDADNNVTVSISDHAGNTNTTGLVNFSTDITPPAIDLDSISEGVNFKYSTVWINGTYSDNVVGVDNSTLVISVNNTDTSFESMMDDTDSFNYSLSLPDGEHNVTIDVADNVGNDATQVLKNFSVDTEGHTLTLDTIEEGDYFTDSTVWINGTFSDDTSGINTSTLEILVNGTSVDSINIVGSSSYNHSINLEDAEHNVTVSVENNVGHSSTTGPVNFSVDTMPPTTDNNAPKEPAENPFTITFQPLDNNGGSGVNATFYRIDDGEWIIGDSIDIYEAGEYTIEFYSDDIAGNEESTKTITVNLTESDTVAPVTTDDAPSGWQNESFTVNLSAIDEGGSGVNKTLYRMGDDWLSGTSILIDTPGNHTIEYYSIDKAGNEETSNVTYAKYDPDVPGMNEQNITPKLILNTSTDTAIVTVNVTDQVSGLDNVTIDLTPIGESVFEMVSNGNNIYSYSISTTHPAGDFSFNVTAIDNAGNSANKPLKLNVSTSYEAITEYSGEDGEDDLSTSDIDQAIEDNEAGEVSDETVLVLIEEYFS</sequence>
<dbReference type="Gene3D" id="3.30.1920.20">
    <property type="match status" value="2"/>
</dbReference>
<dbReference type="InterPro" id="IPR058094">
    <property type="entry name" value="Ig-like_OmpL47-like"/>
</dbReference>
<gene>
    <name evidence="1" type="ORF">EFE41_10465</name>
    <name evidence="2" type="ORF">SAMN06264941_1395</name>
</gene>
<organism evidence="2 3">
    <name type="scientific">Methanohalophilus portucalensis FDF-1</name>
    <dbReference type="NCBI Taxonomy" id="523843"/>
    <lineage>
        <taxon>Archaea</taxon>
        <taxon>Methanobacteriati</taxon>
        <taxon>Methanobacteriota</taxon>
        <taxon>Stenosarchaea group</taxon>
        <taxon>Methanomicrobia</taxon>
        <taxon>Methanosarcinales</taxon>
        <taxon>Methanosarcinaceae</taxon>
        <taxon>Methanohalophilus</taxon>
    </lineage>
</organism>
<dbReference type="NCBIfam" id="NF047446">
    <property type="entry name" value="barrel_OmpL47"/>
    <property type="match status" value="2"/>
</dbReference>
<dbReference type="RefSeq" id="WP_072360805.1">
    <property type="nucleotide sequence ID" value="NZ_FXBN01000002.1"/>
</dbReference>
<accession>A0A1X7NPX8</accession>
<reference evidence="2" key="2">
    <citation type="submission" date="2017-04" db="EMBL/GenBank/DDBJ databases">
        <authorList>
            <person name="Afonso C.L."/>
            <person name="Miller P.J."/>
            <person name="Scott M.A."/>
            <person name="Spackman E."/>
            <person name="Goraichik I."/>
            <person name="Dimitrov K.M."/>
            <person name="Suarez D.L."/>
            <person name="Swayne D.E."/>
        </authorList>
    </citation>
    <scope>NUCLEOTIDE SEQUENCE [LARGE SCALE GENOMIC DNA]</scope>
    <source>
        <strain evidence="2">FDF-1</strain>
    </source>
</reference>
<dbReference type="Gene3D" id="2.60.40.10">
    <property type="entry name" value="Immunoglobulins"/>
    <property type="match status" value="4"/>
</dbReference>
<evidence type="ECO:0000313" key="4">
    <source>
        <dbReference type="Proteomes" id="UP000278252"/>
    </source>
</evidence>
<reference evidence="3" key="1">
    <citation type="submission" date="2017-04" db="EMBL/GenBank/DDBJ databases">
        <authorList>
            <person name="Varghese N."/>
            <person name="Submissions S."/>
        </authorList>
    </citation>
    <scope>NUCLEOTIDE SEQUENCE [LARGE SCALE GENOMIC DNA]</scope>
    <source>
        <strain evidence="3">FDF-1</strain>
    </source>
</reference>